<protein>
    <submittedName>
        <fullName evidence="5">Uncharacterized protein</fullName>
    </submittedName>
</protein>
<dbReference type="EMBL" id="LR824011">
    <property type="protein sequence ID" value="CAH0627158.1"/>
    <property type="molecule type" value="Genomic_DNA"/>
</dbReference>
<dbReference type="AlphaFoldDB" id="A0A9P0G135"/>
<dbReference type="Proteomes" id="UP001154114">
    <property type="component" value="Chromosome 8"/>
</dbReference>
<dbReference type="PANTHER" id="PTHR10380">
    <property type="entry name" value="CUTICLE PROTEIN"/>
    <property type="match status" value="1"/>
</dbReference>
<dbReference type="PRINTS" id="PR00947">
    <property type="entry name" value="CUTICLE"/>
</dbReference>
<evidence type="ECO:0000256" key="1">
    <source>
        <dbReference type="ARBA" id="ARBA00022460"/>
    </source>
</evidence>
<keyword evidence="6" id="KW-1185">Reference proteome</keyword>
<proteinExistence type="predicted"/>
<dbReference type="Pfam" id="PF00379">
    <property type="entry name" value="Chitin_bind_4"/>
    <property type="match status" value="1"/>
</dbReference>
<keyword evidence="1 3" id="KW-0193">Cuticle</keyword>
<sequence length="239" mass="25959">MLRFISSLLVFSALSAAFPFPIPAAPVIPPVPVIPTKFPFVPGATPIVPGAVPFAPGTRPVVPGLNNPYYNYAGGPAVPIVSYSSEHGLDGTYAFSFSTADGKQAQESGYLKDAYIDNTGNPQGTQVVQGSYAYVAPDGTPIQVSYVADENGFRPSGVHIPADGRATAPIFDKAKQIFDPAYNRYDPYYNRNKINPYGQYNNRAYDPRYPNNPAKYNPYYNNYNPYPIAGQNANEAKLD</sequence>
<dbReference type="PROSITE" id="PS00233">
    <property type="entry name" value="CHIT_BIND_RR_1"/>
    <property type="match status" value="1"/>
</dbReference>
<dbReference type="OrthoDB" id="7453750at2759"/>
<keyword evidence="2 4" id="KW-0732">Signal</keyword>
<feature type="chain" id="PRO_5040502902" evidence="4">
    <location>
        <begin position="18"/>
        <end position="239"/>
    </location>
</feature>
<dbReference type="PANTHER" id="PTHR10380:SF173">
    <property type="entry name" value="CUTICULAR PROTEIN 47EF, ISOFORM C-RELATED"/>
    <property type="match status" value="1"/>
</dbReference>
<evidence type="ECO:0000313" key="5">
    <source>
        <dbReference type="EMBL" id="CAH0627158.1"/>
    </source>
</evidence>
<evidence type="ECO:0000256" key="3">
    <source>
        <dbReference type="PROSITE-ProRule" id="PRU00497"/>
    </source>
</evidence>
<dbReference type="InterPro" id="IPR050468">
    <property type="entry name" value="Cuticle_Struct_Prot"/>
</dbReference>
<dbReference type="PROSITE" id="PS51155">
    <property type="entry name" value="CHIT_BIND_RR_2"/>
    <property type="match status" value="1"/>
</dbReference>
<dbReference type="InterPro" id="IPR031311">
    <property type="entry name" value="CHIT_BIND_RR_consensus"/>
</dbReference>
<dbReference type="GO" id="GO:0062129">
    <property type="term" value="C:chitin-based extracellular matrix"/>
    <property type="evidence" value="ECO:0007669"/>
    <property type="project" value="TreeGrafter"/>
</dbReference>
<dbReference type="GO" id="GO:0008010">
    <property type="term" value="F:structural constituent of chitin-based larval cuticle"/>
    <property type="evidence" value="ECO:0007669"/>
    <property type="project" value="TreeGrafter"/>
</dbReference>
<evidence type="ECO:0000256" key="2">
    <source>
        <dbReference type="ARBA" id="ARBA00022729"/>
    </source>
</evidence>
<feature type="signal peptide" evidence="4">
    <location>
        <begin position="1"/>
        <end position="17"/>
    </location>
</feature>
<accession>A0A9P0G135</accession>
<reference evidence="5" key="1">
    <citation type="submission" date="2021-12" db="EMBL/GenBank/DDBJ databases">
        <authorList>
            <person name="King R."/>
        </authorList>
    </citation>
    <scope>NUCLEOTIDE SEQUENCE</scope>
</reference>
<dbReference type="InterPro" id="IPR000618">
    <property type="entry name" value="Insect_cuticle"/>
</dbReference>
<gene>
    <name evidence="5" type="ORF">CINC_LOCUS12575</name>
</gene>
<name>A0A9P0G135_CHRIL</name>
<evidence type="ECO:0000256" key="4">
    <source>
        <dbReference type="SAM" id="SignalP"/>
    </source>
</evidence>
<evidence type="ECO:0000313" key="6">
    <source>
        <dbReference type="Proteomes" id="UP001154114"/>
    </source>
</evidence>
<organism evidence="5 6">
    <name type="scientific">Chrysodeixis includens</name>
    <name type="common">Soybean looper</name>
    <name type="synonym">Pseudoplusia includens</name>
    <dbReference type="NCBI Taxonomy" id="689277"/>
    <lineage>
        <taxon>Eukaryota</taxon>
        <taxon>Metazoa</taxon>
        <taxon>Ecdysozoa</taxon>
        <taxon>Arthropoda</taxon>
        <taxon>Hexapoda</taxon>
        <taxon>Insecta</taxon>
        <taxon>Pterygota</taxon>
        <taxon>Neoptera</taxon>
        <taxon>Endopterygota</taxon>
        <taxon>Lepidoptera</taxon>
        <taxon>Glossata</taxon>
        <taxon>Ditrysia</taxon>
        <taxon>Noctuoidea</taxon>
        <taxon>Noctuidae</taxon>
        <taxon>Plusiinae</taxon>
        <taxon>Chrysodeixis</taxon>
    </lineage>
</organism>